<sequence length="262" mass="30076">MDREVKSKSKTKILHRGISELVRRATIGALYPYGPPRRDLRNLPSIQELLDEGEVNVFQTVTETSPDTDTEFVDSDSETTLPIVEVKVPTDGTVRNLEEFISNYNEHSSIAIMSPSREHRAPRRSLHIGSFFPEAKLLTAKIKRSKSMPKIQNMDQIKAAIRRKSSLRKWFATRTVAGRRNSNTTNYECKRTSITHEDFLAQMRTVTRNTLKDLLFPDRKSEVRIVKISDEKFHNVDELARQISEMILTSTMINSDNVFPVK</sequence>
<dbReference type="Bgee" id="WBGene00001495">
    <property type="expression patterns" value="Expressed in embryo and 3 other cell types or tissues"/>
</dbReference>
<dbReference type="AGR" id="WB:WBGene00001495"/>
<dbReference type="InParanoid" id="C6KRI0"/>
<dbReference type="KEGG" id="cel:CELE_F31B12.3"/>
<reference evidence="1 2" key="1">
    <citation type="journal article" date="1998" name="Science">
        <title>Genome sequence of the nematode C. elegans: a platform for investigating biology.</title>
        <authorList>
            <consortium name="The C. elegans sequencing consortium"/>
            <person name="Sulson J.E."/>
            <person name="Waterston R."/>
        </authorList>
    </citation>
    <scope>NUCLEOTIDE SEQUENCE [LARGE SCALE GENOMIC DNA]</scope>
    <source>
        <strain evidence="1 2">Bristol N2</strain>
    </source>
</reference>
<dbReference type="HOGENOM" id="CLU_002772_0_0_1"/>
<name>C6KRI0_CAEEL</name>
<evidence type="ECO:0000313" key="3">
    <source>
        <dbReference type="WormBase" id="F31B12.3"/>
    </source>
</evidence>
<keyword evidence="2" id="KW-1185">Reference proteome</keyword>
<evidence type="ECO:0000313" key="2">
    <source>
        <dbReference type="Proteomes" id="UP000001940"/>
    </source>
</evidence>
<accession>C6KRI0</accession>
<dbReference type="Proteomes" id="UP000001940">
    <property type="component" value="Chromosome X"/>
</dbReference>
<organism evidence="1 2">
    <name type="scientific">Caenorhabditis elegans</name>
    <dbReference type="NCBI Taxonomy" id="6239"/>
    <lineage>
        <taxon>Eukaryota</taxon>
        <taxon>Metazoa</taxon>
        <taxon>Ecdysozoa</taxon>
        <taxon>Nematoda</taxon>
        <taxon>Chromadorea</taxon>
        <taxon>Rhabditida</taxon>
        <taxon>Rhabditina</taxon>
        <taxon>Rhabditomorpha</taxon>
        <taxon>Rhabditoidea</taxon>
        <taxon>Rhabditidae</taxon>
        <taxon>Peloderinae</taxon>
        <taxon>Caenorhabditis</taxon>
    </lineage>
</organism>
<protein>
    <submittedName>
        <fullName evidence="1">Uncharacterized protein</fullName>
    </submittedName>
</protein>
<dbReference type="RefSeq" id="NP_001257114.1">
    <property type="nucleotide sequence ID" value="NM_001270185.1"/>
</dbReference>
<dbReference type="GeneID" id="266949"/>
<gene>
    <name evidence="1" type="ORF">CELE_F31B12.3</name>
    <name evidence="1 3" type="ORF">F31B12.3</name>
</gene>
<dbReference type="FunCoup" id="C6KRI0">
    <property type="interactions" value="131"/>
</dbReference>
<dbReference type="WormBase" id="F31B12.3">
    <property type="protein sequence ID" value="CE43855"/>
    <property type="gene ID" value="WBGene00001495"/>
</dbReference>
<dbReference type="CTD" id="266949"/>
<proteinExistence type="predicted"/>
<dbReference type="AlphaFoldDB" id="C6KRI0"/>
<dbReference type="EMBL" id="BX284606">
    <property type="protein sequence ID" value="CAZ65489.1"/>
    <property type="molecule type" value="Genomic_DNA"/>
</dbReference>
<dbReference type="OrthoDB" id="10401624at2759"/>
<dbReference type="PaxDb" id="6239-F31B12.3e"/>
<evidence type="ECO:0000313" key="1">
    <source>
        <dbReference type="EMBL" id="CAZ65489.1"/>
    </source>
</evidence>